<gene>
    <name evidence="2" type="ORF">CCC_00524</name>
</gene>
<keyword evidence="3" id="KW-1185">Reference proteome</keyword>
<dbReference type="EMBL" id="JXSL01000030">
    <property type="protein sequence ID" value="KIL97463.1"/>
    <property type="molecule type" value="Genomic_DNA"/>
</dbReference>
<feature type="signal peptide" evidence="1">
    <location>
        <begin position="1"/>
        <end position="18"/>
    </location>
</feature>
<name>A0A0C2YQR3_PARME</name>
<evidence type="ECO:0000313" key="3">
    <source>
        <dbReference type="Proteomes" id="UP000031971"/>
    </source>
</evidence>
<dbReference type="RefSeq" id="WP_009870153.1">
    <property type="nucleotide sequence ID" value="NZ_JXSL01000030.1"/>
</dbReference>
<dbReference type="STRING" id="272627.CCC_00524"/>
<feature type="chain" id="PRO_5002174683" evidence="1">
    <location>
        <begin position="19"/>
        <end position="196"/>
    </location>
</feature>
<organism evidence="2 3">
    <name type="scientific">Paramagnetospirillum magnetotacticum MS-1</name>
    <dbReference type="NCBI Taxonomy" id="272627"/>
    <lineage>
        <taxon>Bacteria</taxon>
        <taxon>Pseudomonadati</taxon>
        <taxon>Pseudomonadota</taxon>
        <taxon>Alphaproteobacteria</taxon>
        <taxon>Rhodospirillales</taxon>
        <taxon>Magnetospirillaceae</taxon>
        <taxon>Paramagnetospirillum</taxon>
    </lineage>
</organism>
<keyword evidence="1" id="KW-0732">Signal</keyword>
<dbReference type="AlphaFoldDB" id="A0A0C2YQR3"/>
<reference evidence="2 3" key="1">
    <citation type="submission" date="2015-01" db="EMBL/GenBank/DDBJ databases">
        <title>Genome Sequence of Magnetospirillum magnetotacticum Strain MS-1.</title>
        <authorList>
            <person name="Marinov G.K."/>
            <person name="Smalley M.D."/>
            <person name="DeSalvo G."/>
        </authorList>
    </citation>
    <scope>NUCLEOTIDE SEQUENCE [LARGE SCALE GENOMIC DNA]</scope>
    <source>
        <strain evidence="2 3">MS-1</strain>
    </source>
</reference>
<evidence type="ECO:0000256" key="1">
    <source>
        <dbReference type="SAM" id="SignalP"/>
    </source>
</evidence>
<evidence type="ECO:0000313" key="2">
    <source>
        <dbReference type="EMBL" id="KIL97463.1"/>
    </source>
</evidence>
<accession>A0A0C2YQR3</accession>
<protein>
    <submittedName>
        <fullName evidence="2">Uncharacterized protein</fullName>
    </submittedName>
</protein>
<dbReference type="OrthoDB" id="7348189at2"/>
<sequence>MRLAALLGFLLLSLPAWAADTTRPLELGPAQLGMRANQLRYAALPANTRMICGWDADKPPGVEKTPLMMVGAMVTAKVDRCAIFADDGKNNWAPKPTSVGGVPTELWFMTIEDETGVQRIFQIVGRQDPDKFPTTFAFLSDRWGAPVQKVPYYVRWLNGTNEGQMKESEEGIMLWLFDTKLFALMESRMPRGKSKK</sequence>
<comment type="caution">
    <text evidence="2">The sequence shown here is derived from an EMBL/GenBank/DDBJ whole genome shotgun (WGS) entry which is preliminary data.</text>
</comment>
<dbReference type="Proteomes" id="UP000031971">
    <property type="component" value="Unassembled WGS sequence"/>
</dbReference>
<proteinExistence type="predicted"/>